<feature type="compositionally biased region" description="Low complexity" evidence="1">
    <location>
        <begin position="441"/>
        <end position="454"/>
    </location>
</feature>
<dbReference type="InterPro" id="IPR020011">
    <property type="entry name" value="FimV_C"/>
</dbReference>
<evidence type="ECO:0000256" key="2">
    <source>
        <dbReference type="SAM" id="SignalP"/>
    </source>
</evidence>
<feature type="region of interest" description="Disordered" evidence="1">
    <location>
        <begin position="375"/>
        <end position="454"/>
    </location>
</feature>
<proteinExistence type="predicted"/>
<dbReference type="InterPro" id="IPR036779">
    <property type="entry name" value="LysM_dom_sf"/>
</dbReference>
<evidence type="ECO:0000313" key="4">
    <source>
        <dbReference type="EMBL" id="GEC94521.1"/>
    </source>
</evidence>
<gene>
    <name evidence="4" type="primary">fimV</name>
    <name evidence="4" type="ORF">ZRA01_05940</name>
</gene>
<dbReference type="Proteomes" id="UP000318422">
    <property type="component" value="Unassembled WGS sequence"/>
</dbReference>
<protein>
    <submittedName>
        <fullName evidence="4">Motility protein FimV</fullName>
    </submittedName>
</protein>
<dbReference type="CDD" id="cd00118">
    <property type="entry name" value="LysM"/>
    <property type="match status" value="1"/>
</dbReference>
<feature type="region of interest" description="Disordered" evidence="1">
    <location>
        <begin position="145"/>
        <end position="176"/>
    </location>
</feature>
<reference evidence="4 5" key="1">
    <citation type="submission" date="2019-06" db="EMBL/GenBank/DDBJ databases">
        <title>Whole genome shotgun sequence of Zoogloea ramigera NBRC 15342.</title>
        <authorList>
            <person name="Hosoyama A."/>
            <person name="Uohara A."/>
            <person name="Ohji S."/>
            <person name="Ichikawa N."/>
        </authorList>
    </citation>
    <scope>NUCLEOTIDE SEQUENCE [LARGE SCALE GENOMIC DNA]</scope>
    <source>
        <strain evidence="4 5">NBRC 15342</strain>
    </source>
</reference>
<sequence>MNSRLKRTLIAVAVSAVSLSASAAGLGRITVLSGLGQPLRAEVEIAATPEELQNLTARLASAEAFRQAGVDYSPSVSGLRMAVERRGNGAVVRVSSDRPINEPFVDMLVELNWSSGRLIREYTFLLDPPDTGVGRAPAVVSSPEFRSAPRVAEQAPRRAAAPRAPRQAAAAGGGAAAGRTYLVQPGDTLNRIALETRPDGVSVEQMLTALFQGNRSAFEADNVNRLQAGKILRIPDAEGVRQLAGDAPRQQVLAHSSDFGRYRQKLAEQAAAAAPKEAPVRQSSAGKIGAKVEDRAPAAAGSSDQLKVSKSEEGARPGAAGGEKSVARLQALEEDLVSRDKALREANARLAELEKSIKELQRLVELKSQGMAQMQAEAPAQPAPQLAQAPQAAVAPAAAPAPETVQPPAPPPAPEPEAPAPAREPEPPVELKPAPVPETKPVVQPAAPEAQPAAAPSEDMSLLLGGGSILALLLGWGAYKFYKRRNGQGAPTTTPALSEFGDSSNSVFGAAGGQSVDTGSSSQIQTDFSQSGLSSIDTDEGVDPVAEADVYMAYGRDAQAEEILLDALKTDPGRTGVHLKLLEIYAQRKNLKQFETSATELYSLTGGNGQDWEKAAALGRKVDPDSPLYRIPAPGVAAGPSAMPAAVASAAMGSMEQGPRTISAAALPETGFISAGGGRRVSTEPDFMSGDSALLGGDDPLESPSQLKDTWALPGELNQYASLEDIDRAHDAQVAPAPSAPVLDFDLDLNAPSDDGSSARTVALGGNSPSASSGLDFDLGFDQPHATPSSMGATLVAGDVMPRSLQATSTRSQQMSDNFALPDPNELDFEVSSEFGERHADSREQTVDVDLTATLADDSLRERVGSATADLERTSFDSSLLDFDFELDEKAEPKVPPRASFATSSNLNAIDMELSRTVDTAIELPDAGPPTEPPLDLDLQQEVATKLELARAYEEMGDKEGARELVEEVLREGSGRQQSEARLILGRLS</sequence>
<evidence type="ECO:0000259" key="3">
    <source>
        <dbReference type="PROSITE" id="PS51782"/>
    </source>
</evidence>
<dbReference type="Pfam" id="PF25800">
    <property type="entry name" value="FimV_N"/>
    <property type="match status" value="1"/>
</dbReference>
<dbReference type="OrthoDB" id="5298707at2"/>
<feature type="region of interest" description="Disordered" evidence="1">
    <location>
        <begin position="511"/>
        <end position="539"/>
    </location>
</feature>
<comment type="caution">
    <text evidence="4">The sequence shown here is derived from an EMBL/GenBank/DDBJ whole genome shotgun (WGS) entry which is preliminary data.</text>
</comment>
<dbReference type="NCBIfam" id="TIGR03505">
    <property type="entry name" value="FimV_core"/>
    <property type="match status" value="1"/>
</dbReference>
<dbReference type="EMBL" id="BJNV01000007">
    <property type="protein sequence ID" value="GEC94521.1"/>
    <property type="molecule type" value="Genomic_DNA"/>
</dbReference>
<feature type="compositionally biased region" description="Low complexity" evidence="1">
    <location>
        <begin position="148"/>
        <end position="170"/>
    </location>
</feature>
<dbReference type="Gene3D" id="1.20.58.2200">
    <property type="match status" value="1"/>
</dbReference>
<feature type="domain" description="LysM" evidence="3">
    <location>
        <begin position="179"/>
        <end position="234"/>
    </location>
</feature>
<evidence type="ECO:0000313" key="5">
    <source>
        <dbReference type="Proteomes" id="UP000318422"/>
    </source>
</evidence>
<name>A0A4Y4CNJ0_ZOORA</name>
<dbReference type="InterPro" id="IPR057840">
    <property type="entry name" value="FimV_N"/>
</dbReference>
<feature type="signal peptide" evidence="2">
    <location>
        <begin position="1"/>
        <end position="23"/>
    </location>
</feature>
<evidence type="ECO:0000256" key="1">
    <source>
        <dbReference type="SAM" id="MobiDB-lite"/>
    </source>
</evidence>
<dbReference type="InterPro" id="IPR020012">
    <property type="entry name" value="LysM_FimV"/>
</dbReference>
<keyword evidence="5" id="KW-1185">Reference proteome</keyword>
<feature type="compositionally biased region" description="Pro residues" evidence="1">
    <location>
        <begin position="428"/>
        <end position="438"/>
    </location>
</feature>
<dbReference type="Gene3D" id="3.10.350.10">
    <property type="entry name" value="LysM domain"/>
    <property type="match status" value="1"/>
</dbReference>
<organism evidence="4 5">
    <name type="scientific">Zoogloea ramigera</name>
    <dbReference type="NCBI Taxonomy" id="350"/>
    <lineage>
        <taxon>Bacteria</taxon>
        <taxon>Pseudomonadati</taxon>
        <taxon>Pseudomonadota</taxon>
        <taxon>Betaproteobacteria</taxon>
        <taxon>Rhodocyclales</taxon>
        <taxon>Zoogloeaceae</taxon>
        <taxon>Zoogloea</taxon>
    </lineage>
</organism>
<dbReference type="InterPro" id="IPR038440">
    <property type="entry name" value="FimV_C_sf"/>
</dbReference>
<dbReference type="InterPro" id="IPR018392">
    <property type="entry name" value="LysM"/>
</dbReference>
<feature type="compositionally biased region" description="Polar residues" evidence="1">
    <location>
        <begin position="515"/>
        <end position="536"/>
    </location>
</feature>
<accession>A0A4Y4CNJ0</accession>
<dbReference type="NCBIfam" id="TIGR03504">
    <property type="entry name" value="FimV_Cterm"/>
    <property type="match status" value="1"/>
</dbReference>
<dbReference type="PROSITE" id="PS51782">
    <property type="entry name" value="LYSM"/>
    <property type="match status" value="1"/>
</dbReference>
<dbReference type="AlphaFoldDB" id="A0A4Y4CNJ0"/>
<feature type="chain" id="PRO_5021474716" evidence="2">
    <location>
        <begin position="24"/>
        <end position="989"/>
    </location>
</feature>
<feature type="region of interest" description="Disordered" evidence="1">
    <location>
        <begin position="271"/>
        <end position="324"/>
    </location>
</feature>
<keyword evidence="2" id="KW-0732">Signal</keyword>
<feature type="compositionally biased region" description="Low complexity" evidence="1">
    <location>
        <begin position="375"/>
        <end position="404"/>
    </location>
</feature>
<feature type="compositionally biased region" description="Pro residues" evidence="1">
    <location>
        <begin position="405"/>
        <end position="419"/>
    </location>
</feature>